<feature type="domain" description="Beta-galactosidase galactose-binding" evidence="4">
    <location>
        <begin position="174"/>
        <end position="232"/>
    </location>
</feature>
<dbReference type="Gene3D" id="2.60.120.260">
    <property type="entry name" value="Galactose-binding domain-like"/>
    <property type="match status" value="1"/>
</dbReference>
<dbReference type="SUPFAM" id="SSF49785">
    <property type="entry name" value="Galactose-binding domain-like"/>
    <property type="match status" value="1"/>
</dbReference>
<accession>A0A212JQF7</accession>
<dbReference type="PANTHER" id="PTHR23421">
    <property type="entry name" value="BETA-GALACTOSIDASE RELATED"/>
    <property type="match status" value="1"/>
</dbReference>
<dbReference type="RefSeq" id="WP_296949643.1">
    <property type="nucleotide sequence ID" value="NZ_LT599021.1"/>
</dbReference>
<protein>
    <recommendedName>
        <fullName evidence="6">Beta-galactosidase</fullName>
    </recommendedName>
</protein>
<evidence type="ECO:0000313" key="5">
    <source>
        <dbReference type="EMBL" id="SBW01640.1"/>
    </source>
</evidence>
<organism evidence="5">
    <name type="scientific">uncultured Dysgonomonas sp</name>
    <dbReference type="NCBI Taxonomy" id="206096"/>
    <lineage>
        <taxon>Bacteria</taxon>
        <taxon>Pseudomonadati</taxon>
        <taxon>Bacteroidota</taxon>
        <taxon>Bacteroidia</taxon>
        <taxon>Bacteroidales</taxon>
        <taxon>Dysgonomonadaceae</taxon>
        <taxon>Dysgonomonas</taxon>
        <taxon>environmental samples</taxon>
    </lineage>
</organism>
<dbReference type="Pfam" id="PF21467">
    <property type="entry name" value="BetaGal_gal-bd"/>
    <property type="match status" value="1"/>
</dbReference>
<evidence type="ECO:0000259" key="3">
    <source>
        <dbReference type="Pfam" id="PF21317"/>
    </source>
</evidence>
<gene>
    <name evidence="5" type="ORF">KL86DYS2_12085</name>
</gene>
<dbReference type="EMBL" id="FLUL01000001">
    <property type="protein sequence ID" value="SBW01640.1"/>
    <property type="molecule type" value="Genomic_DNA"/>
</dbReference>
<evidence type="ECO:0000259" key="4">
    <source>
        <dbReference type="Pfam" id="PF21467"/>
    </source>
</evidence>
<dbReference type="Pfam" id="PF21317">
    <property type="entry name" value="BetaGal_ABD_1"/>
    <property type="match status" value="1"/>
</dbReference>
<dbReference type="InterPro" id="IPR008979">
    <property type="entry name" value="Galactose-bd-like_sf"/>
</dbReference>
<dbReference type="GO" id="GO:0004553">
    <property type="term" value="F:hydrolase activity, hydrolyzing O-glycosyl compounds"/>
    <property type="evidence" value="ECO:0007669"/>
    <property type="project" value="InterPro"/>
</dbReference>
<dbReference type="AlphaFoldDB" id="A0A212JQF7"/>
<reference evidence="5" key="1">
    <citation type="submission" date="2016-04" db="EMBL/GenBank/DDBJ databases">
        <authorList>
            <person name="Evans L.H."/>
            <person name="Alamgir A."/>
            <person name="Owens N."/>
            <person name="Weber N.D."/>
            <person name="Virtaneva K."/>
            <person name="Barbian K."/>
            <person name="Babar A."/>
            <person name="Rosenke K."/>
        </authorList>
    </citation>
    <scope>NUCLEOTIDE SEQUENCE</scope>
    <source>
        <strain evidence="5">86-2</strain>
    </source>
</reference>
<keyword evidence="1" id="KW-0378">Hydrolase</keyword>
<feature type="domain" description="Beta-galactosidase 1-like first all-beta" evidence="3">
    <location>
        <begin position="47"/>
        <end position="151"/>
    </location>
</feature>
<evidence type="ECO:0000256" key="2">
    <source>
        <dbReference type="ARBA" id="ARBA00023295"/>
    </source>
</evidence>
<dbReference type="InterPro" id="IPR048912">
    <property type="entry name" value="BetaGal1-like_ABD1"/>
</dbReference>
<keyword evidence="2" id="KW-0326">Glycosidase</keyword>
<dbReference type="GO" id="GO:0005975">
    <property type="term" value="P:carbohydrate metabolic process"/>
    <property type="evidence" value="ECO:0007669"/>
    <property type="project" value="InterPro"/>
</dbReference>
<dbReference type="InterPro" id="IPR001944">
    <property type="entry name" value="Glycoside_Hdrlase_35"/>
</dbReference>
<sequence length="256" mass="29347">MRKIYLFTTSLFLLTGVLHSQEIRMSQKASLEQVYGEVTESKSLLPFNDLGIEFGYVLYQAEINIESEEIVLELENVRDYAVVYLNDELQGTVADNRKRLTLSADPGKYTLKLYSENIGRITYGPEILDNWKGLFGSITLNGEEIENWTITILGIKDCDINNLQFEDKVENPLPSFHKGSFEIVEPKDTYLNITGWGMGEVWINGQYLGSYWEEEKQQSIQIPSSVLVKGKNELVVFDLKNNKQEILRLSDKPVFK</sequence>
<proteinExistence type="predicted"/>
<name>A0A212JQF7_9BACT</name>
<evidence type="ECO:0000256" key="1">
    <source>
        <dbReference type="ARBA" id="ARBA00022801"/>
    </source>
</evidence>
<dbReference type="InterPro" id="IPR048913">
    <property type="entry name" value="BetaGal_gal-bd"/>
</dbReference>
<evidence type="ECO:0008006" key="6">
    <source>
        <dbReference type="Google" id="ProtNLM"/>
    </source>
</evidence>